<accession>A0A3M8CNI0</accession>
<dbReference type="Proteomes" id="UP000281915">
    <property type="component" value="Unassembled WGS sequence"/>
</dbReference>
<evidence type="ECO:0000313" key="1">
    <source>
        <dbReference type="EMBL" id="RNB77129.1"/>
    </source>
</evidence>
<reference evidence="1 2" key="1">
    <citation type="submission" date="2018-10" db="EMBL/GenBank/DDBJ databases">
        <title>Phylogenomics of Brevibacillus.</title>
        <authorList>
            <person name="Dunlap C."/>
        </authorList>
    </citation>
    <scope>NUCLEOTIDE SEQUENCE [LARGE SCALE GENOMIC DNA]</scope>
    <source>
        <strain evidence="1 2">JCM 15085</strain>
    </source>
</reference>
<protein>
    <submittedName>
        <fullName evidence="1">Uncharacterized protein</fullName>
    </submittedName>
</protein>
<evidence type="ECO:0000313" key="2">
    <source>
        <dbReference type="Proteomes" id="UP000281915"/>
    </source>
</evidence>
<proteinExistence type="predicted"/>
<organism evidence="1 2">
    <name type="scientific">Brevibacillus panacihumi</name>
    <dbReference type="NCBI Taxonomy" id="497735"/>
    <lineage>
        <taxon>Bacteria</taxon>
        <taxon>Bacillati</taxon>
        <taxon>Bacillota</taxon>
        <taxon>Bacilli</taxon>
        <taxon>Bacillales</taxon>
        <taxon>Paenibacillaceae</taxon>
        <taxon>Brevibacillus</taxon>
    </lineage>
</organism>
<comment type="caution">
    <text evidence="1">The sequence shown here is derived from an EMBL/GenBank/DDBJ whole genome shotgun (WGS) entry which is preliminary data.</text>
</comment>
<dbReference type="AlphaFoldDB" id="A0A3M8CNI0"/>
<dbReference type="RefSeq" id="WP_122914236.1">
    <property type="nucleotide sequence ID" value="NZ_RHHT01000032.1"/>
</dbReference>
<dbReference type="EMBL" id="RHHT01000032">
    <property type="protein sequence ID" value="RNB77129.1"/>
    <property type="molecule type" value="Genomic_DNA"/>
</dbReference>
<sequence>MKLSAFWMGVVQAAVVGRKKEKTLRRVGIFAGGSSLAASHFKGGTAAKSSRFEEVIQGWPLRECSAFSVPGLVKIPNALAFFSFFLDQLWSFHNEL</sequence>
<name>A0A3M8CNI0_9BACL</name>
<gene>
    <name evidence="1" type="ORF">EDM58_16000</name>
</gene>